<sequence length="626" mass="69089">MLDWRGVKVATEHARYRRVRCQGIALSLLYLFFASLVAFCTYELSRIANTPVFMGLNFEAFTTNQFHVPINALLQASTAFPLSTKLKPNATLSLSDLLFKKCGLGDETCATAFVPRSNQIWQWVAKAFALIPNFDQPRFQDAAQTVVISHINNLSGWNKAMVQFSIPGHNVAMTCFIRRVRLFAPESPASSAVVDTLAFCSQRPFDPNWVCENEVGLDVATYAIQVSQGKIQYIGAVRRGDVYYRPGYAATCLGGPISPMQLEPVPINTEYEGGVVQVMAPWDIVGACNCATLNKATGRGWLLQQKGLMTMLWTCDSLLLQSALVLWCLTVYLVWLQFAFLRHSAICSAPVFLSKNVIGPVILLLTFYGNHSLQTLSTFMHQNPSYTYASYYQIIGPALVASIVGIMTGTLIQIWFNPRLVTQTWLLLVASVVNWLLVFCVEAFVVAPQSNAVPRTCQLATTINCLAYDALPRLHLLSPLLSGGVVLLAIGYIYRSSRQAAHKHTVQVPETNSILSYFNIQDFASVTTSIECCCDTDEAGAVAVDAGLLLIKSMLQVSDRHLTRTCNIPYTCVYRLLASTRLRRLWSQSVGSILVVHVGQGAILPRASYKLLDELAAEKVATGYLS</sequence>
<organism evidence="2 3">
    <name type="scientific">Saprolegnia diclina (strain VS20)</name>
    <dbReference type="NCBI Taxonomy" id="1156394"/>
    <lineage>
        <taxon>Eukaryota</taxon>
        <taxon>Sar</taxon>
        <taxon>Stramenopiles</taxon>
        <taxon>Oomycota</taxon>
        <taxon>Saprolegniomycetes</taxon>
        <taxon>Saprolegniales</taxon>
        <taxon>Saprolegniaceae</taxon>
        <taxon>Saprolegnia</taxon>
    </lineage>
</organism>
<keyword evidence="3" id="KW-1185">Reference proteome</keyword>
<proteinExistence type="predicted"/>
<feature type="transmembrane region" description="Helical" evidence="1">
    <location>
        <begin position="318"/>
        <end position="340"/>
    </location>
</feature>
<name>T0R4N8_SAPDV</name>
<reference evidence="2 3" key="1">
    <citation type="submission" date="2012-04" db="EMBL/GenBank/DDBJ databases">
        <title>The Genome Sequence of Saprolegnia declina VS20.</title>
        <authorList>
            <consortium name="The Broad Institute Genome Sequencing Platform"/>
            <person name="Russ C."/>
            <person name="Nusbaum C."/>
            <person name="Tyler B."/>
            <person name="van West P."/>
            <person name="Dieguez-Uribeondo J."/>
            <person name="de Bruijn I."/>
            <person name="Tripathy S."/>
            <person name="Jiang R."/>
            <person name="Young S.K."/>
            <person name="Zeng Q."/>
            <person name="Gargeya S."/>
            <person name="Fitzgerald M."/>
            <person name="Haas B."/>
            <person name="Abouelleil A."/>
            <person name="Alvarado L."/>
            <person name="Arachchi H.M."/>
            <person name="Berlin A."/>
            <person name="Chapman S.B."/>
            <person name="Goldberg J."/>
            <person name="Griggs A."/>
            <person name="Gujja S."/>
            <person name="Hansen M."/>
            <person name="Howarth C."/>
            <person name="Imamovic A."/>
            <person name="Larimer J."/>
            <person name="McCowen C."/>
            <person name="Montmayeur A."/>
            <person name="Murphy C."/>
            <person name="Neiman D."/>
            <person name="Pearson M."/>
            <person name="Priest M."/>
            <person name="Roberts A."/>
            <person name="Saif S."/>
            <person name="Shea T."/>
            <person name="Sisk P."/>
            <person name="Sykes S."/>
            <person name="Wortman J."/>
            <person name="Nusbaum C."/>
            <person name="Birren B."/>
        </authorList>
    </citation>
    <scope>NUCLEOTIDE SEQUENCE [LARGE SCALE GENOMIC DNA]</scope>
    <source>
        <strain evidence="2 3">VS20</strain>
    </source>
</reference>
<accession>T0R4N8</accession>
<gene>
    <name evidence="2" type="ORF">SDRG_01309</name>
</gene>
<keyword evidence="1" id="KW-1133">Transmembrane helix</keyword>
<dbReference type="GeneID" id="19942036"/>
<dbReference type="EMBL" id="JH767134">
    <property type="protein sequence ID" value="EQC41335.1"/>
    <property type="molecule type" value="Genomic_DNA"/>
</dbReference>
<evidence type="ECO:0000256" key="1">
    <source>
        <dbReference type="SAM" id="Phobius"/>
    </source>
</evidence>
<dbReference type="RefSeq" id="XP_008605049.1">
    <property type="nucleotide sequence ID" value="XM_008606827.1"/>
</dbReference>
<feature type="transmembrane region" description="Helical" evidence="1">
    <location>
        <begin position="476"/>
        <end position="494"/>
    </location>
</feature>
<keyword evidence="1" id="KW-0812">Transmembrane</keyword>
<dbReference type="AlphaFoldDB" id="T0R4N8"/>
<dbReference type="VEuPathDB" id="FungiDB:SDRG_01309"/>
<protein>
    <submittedName>
        <fullName evidence="2">Uncharacterized protein</fullName>
    </submittedName>
</protein>
<feature type="transmembrane region" description="Helical" evidence="1">
    <location>
        <begin position="21"/>
        <end position="39"/>
    </location>
</feature>
<keyword evidence="1" id="KW-0472">Membrane</keyword>
<evidence type="ECO:0000313" key="2">
    <source>
        <dbReference type="EMBL" id="EQC41335.1"/>
    </source>
</evidence>
<dbReference type="OrthoDB" id="10393189at2759"/>
<dbReference type="OMA" id="ANTPVFM"/>
<feature type="transmembrane region" description="Helical" evidence="1">
    <location>
        <begin position="424"/>
        <end position="446"/>
    </location>
</feature>
<evidence type="ECO:0000313" key="3">
    <source>
        <dbReference type="Proteomes" id="UP000030762"/>
    </source>
</evidence>
<dbReference type="InParanoid" id="T0R4N8"/>
<feature type="transmembrane region" description="Helical" evidence="1">
    <location>
        <begin position="352"/>
        <end position="371"/>
    </location>
</feature>
<dbReference type="Proteomes" id="UP000030762">
    <property type="component" value="Unassembled WGS sequence"/>
</dbReference>
<feature type="transmembrane region" description="Helical" evidence="1">
    <location>
        <begin position="391"/>
        <end position="412"/>
    </location>
</feature>